<dbReference type="PANTHER" id="PTHR47649">
    <property type="entry name" value="RIBONUCLEASE D"/>
    <property type="match status" value="1"/>
</dbReference>
<evidence type="ECO:0000259" key="1">
    <source>
        <dbReference type="PROSITE" id="PS50967"/>
    </source>
</evidence>
<dbReference type="EMBL" id="DF968180">
    <property type="protein sequence ID" value="GAP39902.1"/>
    <property type="molecule type" value="Genomic_DNA"/>
</dbReference>
<gene>
    <name evidence="2" type="ORF">ATC1_12440</name>
</gene>
<dbReference type="CDD" id="cd06142">
    <property type="entry name" value="RNaseD_exo"/>
    <property type="match status" value="1"/>
</dbReference>
<dbReference type="GO" id="GO:0000166">
    <property type="term" value="F:nucleotide binding"/>
    <property type="evidence" value="ECO:0007669"/>
    <property type="project" value="InterPro"/>
</dbReference>
<dbReference type="Gene3D" id="3.30.420.10">
    <property type="entry name" value="Ribonuclease H-like superfamily/Ribonuclease H"/>
    <property type="match status" value="1"/>
</dbReference>
<dbReference type="InterPro" id="IPR012337">
    <property type="entry name" value="RNaseH-like_sf"/>
</dbReference>
<dbReference type="STRING" id="1678840.ATC1_12440"/>
<dbReference type="InterPro" id="IPR002562">
    <property type="entry name" value="3'-5'_exonuclease_dom"/>
</dbReference>
<dbReference type="SMART" id="SM00341">
    <property type="entry name" value="HRDC"/>
    <property type="match status" value="1"/>
</dbReference>
<keyword evidence="3" id="KW-1185">Reference proteome</keyword>
<protein>
    <submittedName>
        <fullName evidence="2">Ribonuclease D</fullName>
    </submittedName>
</protein>
<dbReference type="AlphaFoldDB" id="A0A0K8PB62"/>
<dbReference type="RefSeq" id="WP_062278722.1">
    <property type="nucleotide sequence ID" value="NZ_DF968180.1"/>
</dbReference>
<dbReference type="Proteomes" id="UP000053370">
    <property type="component" value="Unassembled WGS sequence"/>
</dbReference>
<reference evidence="2" key="1">
    <citation type="journal article" date="2015" name="Genome Announc.">
        <title>Draft Genome Sequence of Anaerolineae Strain TC1, a Novel Isolate from a Methanogenic Wastewater Treatment System.</title>
        <authorList>
            <person name="Matsuura N."/>
            <person name="Tourlousse D.M."/>
            <person name="Sun L."/>
            <person name="Toyonaga M."/>
            <person name="Kuroda K."/>
            <person name="Ohashi A."/>
            <person name="Cruz R."/>
            <person name="Yamaguchi T."/>
            <person name="Sekiguchi Y."/>
        </authorList>
    </citation>
    <scope>NUCLEOTIDE SEQUENCE [LARGE SCALE GENOMIC DNA]</scope>
    <source>
        <strain evidence="2">TC1</strain>
    </source>
</reference>
<dbReference type="InterPro" id="IPR010997">
    <property type="entry name" value="HRDC-like_sf"/>
</dbReference>
<dbReference type="InterPro" id="IPR002121">
    <property type="entry name" value="HRDC_dom"/>
</dbReference>
<dbReference type="PROSITE" id="PS50967">
    <property type="entry name" value="HRDC"/>
    <property type="match status" value="2"/>
</dbReference>
<sequence length="378" mass="43368">MDIVIKSQKIKLLDSPELLTDAIKWLEDKSVIAVDTESDSLFVYYEKVCLLQLTDGSRNFIADPLVLGNLDHLNPLFESKSILKIFHAAEYDIMCLKRDYGFTFNNVFDTMIAARILGRKEIGLGSLIEQEFGIHLEKKFQKSNWGLRPLPEDMLLYATLDTSFLIDLRDHLEKELIDRDLMALAQEDFNRVCKSPPAAAEPVSIQWWRIAGNNRDLTFQQAAALQNLCVLREQIAKKMDLPLFKVIQNDVLVELALQKPVTETDLSEIKGLTKFIIKKYGKSILTAIESSKNARSLPRPANIPRPSMDVLNRKDLLKNWRKEMGLKYDVPSDVILPKDILEKIASENPKGKEDLKLIMNDIPWRYQHFSEQILSVIR</sequence>
<feature type="domain" description="HRDC" evidence="1">
    <location>
        <begin position="218"/>
        <end position="298"/>
    </location>
</feature>
<accession>A0A0K8PB62</accession>
<dbReference type="OrthoDB" id="144122at2"/>
<dbReference type="SUPFAM" id="SSF53098">
    <property type="entry name" value="Ribonuclease H-like"/>
    <property type="match status" value="1"/>
</dbReference>
<dbReference type="GO" id="GO:0003676">
    <property type="term" value="F:nucleic acid binding"/>
    <property type="evidence" value="ECO:0007669"/>
    <property type="project" value="InterPro"/>
</dbReference>
<feature type="domain" description="HRDC" evidence="1">
    <location>
        <begin position="307"/>
        <end position="378"/>
    </location>
</feature>
<dbReference type="SMART" id="SM00474">
    <property type="entry name" value="35EXOc"/>
    <property type="match status" value="1"/>
</dbReference>
<evidence type="ECO:0000313" key="2">
    <source>
        <dbReference type="EMBL" id="GAP39902.1"/>
    </source>
</evidence>
<dbReference type="GO" id="GO:0008408">
    <property type="term" value="F:3'-5' exonuclease activity"/>
    <property type="evidence" value="ECO:0007669"/>
    <property type="project" value="InterPro"/>
</dbReference>
<dbReference type="PANTHER" id="PTHR47649:SF1">
    <property type="entry name" value="RIBONUCLEASE D"/>
    <property type="match status" value="1"/>
</dbReference>
<dbReference type="InterPro" id="IPR044876">
    <property type="entry name" value="HRDC_dom_sf"/>
</dbReference>
<dbReference type="Pfam" id="PF00570">
    <property type="entry name" value="HRDC"/>
    <property type="match status" value="2"/>
</dbReference>
<dbReference type="Gene3D" id="1.10.150.80">
    <property type="entry name" value="HRDC domain"/>
    <property type="match status" value="2"/>
</dbReference>
<proteinExistence type="predicted"/>
<dbReference type="GO" id="GO:0006139">
    <property type="term" value="P:nucleobase-containing compound metabolic process"/>
    <property type="evidence" value="ECO:0007669"/>
    <property type="project" value="InterPro"/>
</dbReference>
<dbReference type="InterPro" id="IPR036397">
    <property type="entry name" value="RNaseH_sf"/>
</dbReference>
<name>A0A0K8PB62_9CHLR</name>
<dbReference type="SUPFAM" id="SSF47819">
    <property type="entry name" value="HRDC-like"/>
    <property type="match status" value="2"/>
</dbReference>
<organism evidence="2">
    <name type="scientific">Flexilinea flocculi</name>
    <dbReference type="NCBI Taxonomy" id="1678840"/>
    <lineage>
        <taxon>Bacteria</taxon>
        <taxon>Bacillati</taxon>
        <taxon>Chloroflexota</taxon>
        <taxon>Anaerolineae</taxon>
        <taxon>Anaerolineales</taxon>
        <taxon>Anaerolineaceae</taxon>
        <taxon>Flexilinea</taxon>
    </lineage>
</organism>
<dbReference type="Pfam" id="PF01612">
    <property type="entry name" value="DNA_pol_A_exo1"/>
    <property type="match status" value="1"/>
</dbReference>
<evidence type="ECO:0000313" key="3">
    <source>
        <dbReference type="Proteomes" id="UP000053370"/>
    </source>
</evidence>
<dbReference type="InterPro" id="IPR051086">
    <property type="entry name" value="RNase_D-like"/>
</dbReference>